<dbReference type="Pfam" id="PF02815">
    <property type="entry name" value="MIR"/>
    <property type="match status" value="1"/>
</dbReference>
<feature type="compositionally biased region" description="Polar residues" evidence="2">
    <location>
        <begin position="117"/>
        <end position="128"/>
    </location>
</feature>
<dbReference type="Proteomes" id="UP000789396">
    <property type="component" value="Unassembled WGS sequence"/>
</dbReference>
<comment type="caution">
    <text evidence="4">The sequence shown here is derived from an EMBL/GenBank/DDBJ whole genome shotgun (WGS) entry which is preliminary data.</text>
</comment>
<dbReference type="GO" id="GO:0005783">
    <property type="term" value="C:endoplasmic reticulum"/>
    <property type="evidence" value="ECO:0007669"/>
    <property type="project" value="TreeGrafter"/>
</dbReference>
<feature type="region of interest" description="Disordered" evidence="2">
    <location>
        <begin position="82"/>
        <end position="167"/>
    </location>
</feature>
<keyword evidence="1" id="KW-0677">Repeat</keyword>
<evidence type="ECO:0000313" key="4">
    <source>
        <dbReference type="EMBL" id="CAG8518220.1"/>
    </source>
</evidence>
<feature type="compositionally biased region" description="Basic and acidic residues" evidence="2">
    <location>
        <begin position="97"/>
        <end position="111"/>
    </location>
</feature>
<dbReference type="InterPro" id="IPR027005">
    <property type="entry name" value="PMT-like"/>
</dbReference>
<evidence type="ECO:0000313" key="5">
    <source>
        <dbReference type="Proteomes" id="UP000789396"/>
    </source>
</evidence>
<feature type="domain" description="MIR" evidence="3">
    <location>
        <begin position="319"/>
        <end position="375"/>
    </location>
</feature>
<dbReference type="Gene3D" id="2.80.10.50">
    <property type="match status" value="2"/>
</dbReference>
<keyword evidence="5" id="KW-1185">Reference proteome</keyword>
<dbReference type="PROSITE" id="PS50919">
    <property type="entry name" value="MIR"/>
    <property type="match status" value="2"/>
</dbReference>
<dbReference type="SMART" id="SM00472">
    <property type="entry name" value="MIR"/>
    <property type="match status" value="2"/>
</dbReference>
<evidence type="ECO:0000256" key="2">
    <source>
        <dbReference type="SAM" id="MobiDB-lite"/>
    </source>
</evidence>
<organism evidence="4 5">
    <name type="scientific">Racocetra fulgida</name>
    <dbReference type="NCBI Taxonomy" id="60492"/>
    <lineage>
        <taxon>Eukaryota</taxon>
        <taxon>Fungi</taxon>
        <taxon>Fungi incertae sedis</taxon>
        <taxon>Mucoromycota</taxon>
        <taxon>Glomeromycotina</taxon>
        <taxon>Glomeromycetes</taxon>
        <taxon>Diversisporales</taxon>
        <taxon>Gigasporaceae</taxon>
        <taxon>Racocetra</taxon>
    </lineage>
</organism>
<feature type="compositionally biased region" description="Polar residues" evidence="2">
    <location>
        <begin position="83"/>
        <end position="96"/>
    </location>
</feature>
<sequence>MDDTPIDVAFDSTITIKHVGTGGYLHSHQIPYPRSEDDDIHHQVSLLLHDGDDDDNFWVVRRVELEDAKNYKFLKDSEVPEISQESQDLQESQNIQEPKDHQELLEPRSLEEPQDLQEPQNLQESQNIQESQGLQELQEGLEEPQDLQEPRDLQDSQDIQEPQDLQELQGFEEPQDLQELQEPQGFEEPQDLQELQEPQGFEEPQDSQESQESQDHEEPQNLQEPQEPQYIQEPQEPQYIQEPQEPQYIQELPGFQEPQEPQEFQGHQEYQILQDLPNNNVLDWIYDGALIHLEHSKTDTTDLWRVEIAKHNKSDPESSKRLRSIHTKFRLYNYDTGCYLFSHFIKLPSGGPNEVEVTCITDGNYQNSLWYIETNSHPDCISWDYDCDLYDKSYIEKTEDVIEIDMENSPGTYYTKSPEYLTQVVEATYTTKGMEWW</sequence>
<dbReference type="OrthoDB" id="292747at2759"/>
<reference evidence="4" key="1">
    <citation type="submission" date="2021-06" db="EMBL/GenBank/DDBJ databases">
        <authorList>
            <person name="Kallberg Y."/>
            <person name="Tangrot J."/>
            <person name="Rosling A."/>
        </authorList>
    </citation>
    <scope>NUCLEOTIDE SEQUENCE</scope>
    <source>
        <strain evidence="4">IN212</strain>
    </source>
</reference>
<gene>
    <name evidence="4" type="ORF">RFULGI_LOCUS3224</name>
</gene>
<dbReference type="SUPFAM" id="SSF82109">
    <property type="entry name" value="MIR domain"/>
    <property type="match status" value="2"/>
</dbReference>
<proteinExistence type="predicted"/>
<name>A0A9N9A696_9GLOM</name>
<dbReference type="PANTHER" id="PTHR10050">
    <property type="entry name" value="DOLICHYL-PHOSPHATE-MANNOSE--PROTEIN MANNOSYLTRANSFERASE"/>
    <property type="match status" value="1"/>
</dbReference>
<evidence type="ECO:0000259" key="3">
    <source>
        <dbReference type="PROSITE" id="PS50919"/>
    </source>
</evidence>
<dbReference type="InterPro" id="IPR036300">
    <property type="entry name" value="MIR_dom_sf"/>
</dbReference>
<protein>
    <submittedName>
        <fullName evidence="4">13510_t:CDS:1</fullName>
    </submittedName>
</protein>
<feature type="compositionally biased region" description="Low complexity" evidence="2">
    <location>
        <begin position="129"/>
        <end position="138"/>
    </location>
</feature>
<dbReference type="PANTHER" id="PTHR10050:SF50">
    <property type="entry name" value="DOLICHYL-PHOSPHATE-MANNOSE--PROTEIN MANNOSYLTRANSFERASE 1-RELATED"/>
    <property type="match status" value="1"/>
</dbReference>
<dbReference type="EMBL" id="CAJVPZ010002725">
    <property type="protein sequence ID" value="CAG8518220.1"/>
    <property type="molecule type" value="Genomic_DNA"/>
</dbReference>
<evidence type="ECO:0000256" key="1">
    <source>
        <dbReference type="ARBA" id="ARBA00022737"/>
    </source>
</evidence>
<dbReference type="AlphaFoldDB" id="A0A9N9A696"/>
<feature type="region of interest" description="Disordered" evidence="2">
    <location>
        <begin position="190"/>
        <end position="226"/>
    </location>
</feature>
<accession>A0A9N9A696</accession>
<dbReference type="InterPro" id="IPR016093">
    <property type="entry name" value="MIR_motif"/>
</dbReference>
<feature type="domain" description="MIR" evidence="3">
    <location>
        <begin position="5"/>
        <end position="63"/>
    </location>
</feature>
<dbReference type="GO" id="GO:0004169">
    <property type="term" value="F:dolichyl-phosphate-mannose-protein mannosyltransferase activity"/>
    <property type="evidence" value="ECO:0007669"/>
    <property type="project" value="TreeGrafter"/>
</dbReference>